<dbReference type="GO" id="GO:0008761">
    <property type="term" value="F:UDP-N-acetylglucosamine 2-epimerase activity"/>
    <property type="evidence" value="ECO:0007669"/>
    <property type="project" value="UniProtKB-EC"/>
</dbReference>
<accession>X0UAJ3</accession>
<evidence type="ECO:0000256" key="2">
    <source>
        <dbReference type="ARBA" id="ARBA00038209"/>
    </source>
</evidence>
<comment type="similarity">
    <text evidence="2">Belongs to the UDP-N-acetylglucosamine 2-epimerase family.</text>
</comment>
<dbReference type="PANTHER" id="PTHR43174">
    <property type="entry name" value="UDP-N-ACETYLGLUCOSAMINE 2-EPIMERASE"/>
    <property type="match status" value="1"/>
</dbReference>
<evidence type="ECO:0000313" key="5">
    <source>
        <dbReference type="EMBL" id="GAG02555.1"/>
    </source>
</evidence>
<dbReference type="EC" id="5.1.3.14" evidence="3"/>
<dbReference type="EMBL" id="BARS01020029">
    <property type="protein sequence ID" value="GAG02555.1"/>
    <property type="molecule type" value="Genomic_DNA"/>
</dbReference>
<name>X0UAJ3_9ZZZZ</name>
<organism evidence="5">
    <name type="scientific">marine sediment metagenome</name>
    <dbReference type="NCBI Taxonomy" id="412755"/>
    <lineage>
        <taxon>unclassified sequences</taxon>
        <taxon>metagenomes</taxon>
        <taxon>ecological metagenomes</taxon>
    </lineage>
</organism>
<evidence type="ECO:0000256" key="1">
    <source>
        <dbReference type="ARBA" id="ARBA00023235"/>
    </source>
</evidence>
<gene>
    <name evidence="5" type="ORF">S01H1_32362</name>
</gene>
<keyword evidence="1" id="KW-0413">Isomerase</keyword>
<feature type="non-terminal residue" evidence="5">
    <location>
        <position position="159"/>
    </location>
</feature>
<reference evidence="5" key="1">
    <citation type="journal article" date="2014" name="Front. Microbiol.">
        <title>High frequency of phylogenetically diverse reductive dehalogenase-homologous genes in deep subseafloor sedimentary metagenomes.</title>
        <authorList>
            <person name="Kawai M."/>
            <person name="Futagami T."/>
            <person name="Toyoda A."/>
            <person name="Takaki Y."/>
            <person name="Nishi S."/>
            <person name="Hori S."/>
            <person name="Arai W."/>
            <person name="Tsubouchi T."/>
            <person name="Morono Y."/>
            <person name="Uchiyama I."/>
            <person name="Ito T."/>
            <person name="Fujiyama A."/>
            <person name="Inagaki F."/>
            <person name="Takami H."/>
        </authorList>
    </citation>
    <scope>NUCLEOTIDE SEQUENCE</scope>
    <source>
        <strain evidence="5">Expedition CK06-06</strain>
    </source>
</reference>
<dbReference type="AlphaFoldDB" id="X0UAJ3"/>
<evidence type="ECO:0000256" key="3">
    <source>
        <dbReference type="ARBA" id="ARBA00038858"/>
    </source>
</evidence>
<protein>
    <recommendedName>
        <fullName evidence="3">UDP-N-acetylglucosamine 2-epimerase (non-hydrolyzing)</fullName>
        <ecNumber evidence="3">5.1.3.14</ecNumber>
    </recommendedName>
</protein>
<dbReference type="InterPro" id="IPR003331">
    <property type="entry name" value="UDP_GlcNAc_Epimerase_2_dom"/>
</dbReference>
<dbReference type="PANTHER" id="PTHR43174:SF2">
    <property type="entry name" value="UDP-N-ACETYLGLUCOSAMINE 2-EPIMERASE"/>
    <property type="match status" value="1"/>
</dbReference>
<comment type="caution">
    <text evidence="5">The sequence shown here is derived from an EMBL/GenBank/DDBJ whole genome shotgun (WGS) entry which is preliminary data.</text>
</comment>
<dbReference type="SUPFAM" id="SSF53756">
    <property type="entry name" value="UDP-Glycosyltransferase/glycogen phosphorylase"/>
    <property type="match status" value="1"/>
</dbReference>
<proteinExistence type="inferred from homology"/>
<dbReference type="InterPro" id="IPR029767">
    <property type="entry name" value="WecB-like"/>
</dbReference>
<evidence type="ECO:0000259" key="4">
    <source>
        <dbReference type="Pfam" id="PF02350"/>
    </source>
</evidence>
<dbReference type="Gene3D" id="3.40.50.2000">
    <property type="entry name" value="Glycogen Phosphorylase B"/>
    <property type="match status" value="1"/>
</dbReference>
<sequence>MSTRHRVCFVIGTRPEAIKVWPVVAHLQTRADFTVDVLLTGQHRELLHQAVELLGLPITRDLDVMTESQTLEGLTSALIERVTPALQELKPDCVIVQGDTTTVFAGALCCFYAGIPVAHLEAGLRSDDVRHPFPEEMNRRLATVLADYHFAPTETARRV</sequence>
<feature type="domain" description="UDP-N-acetylglucosamine 2-epimerase" evidence="4">
    <location>
        <begin position="26"/>
        <end position="158"/>
    </location>
</feature>
<dbReference type="Pfam" id="PF02350">
    <property type="entry name" value="Epimerase_2"/>
    <property type="match status" value="1"/>
</dbReference>